<dbReference type="AlphaFoldDB" id="A0A443JAH3"/>
<sequence length="306" mass="34064">MTTEAIVTRPTPGSSRRPRRGSGIYPTKPVKNRLLRVLIKHAVLASFLFAILYPLLWMVFASLRPSNEVFTTIGLFGSSFTLDNYVQGWSGGQVNFSQYFINSTIVTVLTIVGTLFACSLAAYAFARLEFPFRRTLFAIMLATMLLPTHVTLVPQYILFNNLGWINTYLPLVVPHWLGVEAFYIFLMVQFIRGLPRELDESARLDGCGHFRIFGRIIMPLALPAIGTTAMFVFISSWNNFLGPLLYLNRDSLKTVPLGLSNFLDSTGASTYGPLFAMATLSLVPIVAFFIVSQRLLIEGIATTGLK</sequence>
<reference evidence="10 11" key="1">
    <citation type="journal article" date="2018" name="Front. Microbiol.">
        <title>Novel Insights Into Bacterial Dimethylsulfoniopropionate Catabolism in the East China Sea.</title>
        <authorList>
            <person name="Liu J."/>
            <person name="Liu J."/>
            <person name="Zhang S.H."/>
            <person name="Liang J."/>
            <person name="Lin H."/>
            <person name="Song D."/>
            <person name="Yang G.P."/>
            <person name="Todd J.D."/>
            <person name="Zhang X.H."/>
        </authorList>
    </citation>
    <scope>NUCLEOTIDE SEQUENCE [LARGE SCALE GENOMIC DNA]</scope>
    <source>
        <strain evidence="10 11">ZYFD042</strain>
    </source>
</reference>
<evidence type="ECO:0000256" key="8">
    <source>
        <dbReference type="SAM" id="MobiDB-lite"/>
    </source>
</evidence>
<keyword evidence="3" id="KW-1003">Cell membrane</keyword>
<dbReference type="PANTHER" id="PTHR43744:SF6">
    <property type="entry name" value="ABC TRANSPORTER PERMEASE PROTEIN YESQ-RELATED"/>
    <property type="match status" value="1"/>
</dbReference>
<dbReference type="OrthoDB" id="2063054at2"/>
<dbReference type="Proteomes" id="UP000285970">
    <property type="component" value="Unassembled WGS sequence"/>
</dbReference>
<dbReference type="EMBL" id="RBZY01000039">
    <property type="protein sequence ID" value="RWR17516.1"/>
    <property type="molecule type" value="Genomic_DNA"/>
</dbReference>
<dbReference type="PANTHER" id="PTHR43744">
    <property type="entry name" value="ABC TRANSPORTER PERMEASE PROTEIN MG189-RELATED-RELATED"/>
    <property type="match status" value="1"/>
</dbReference>
<dbReference type="Gene3D" id="1.10.3720.10">
    <property type="entry name" value="MetI-like"/>
    <property type="match status" value="1"/>
</dbReference>
<name>A0A443JAH3_9MICO</name>
<evidence type="ECO:0000256" key="6">
    <source>
        <dbReference type="ARBA" id="ARBA00023136"/>
    </source>
</evidence>
<evidence type="ECO:0000259" key="9">
    <source>
        <dbReference type="PROSITE" id="PS50928"/>
    </source>
</evidence>
<proteinExistence type="inferred from homology"/>
<evidence type="ECO:0000256" key="3">
    <source>
        <dbReference type="ARBA" id="ARBA00022475"/>
    </source>
</evidence>
<keyword evidence="5 7" id="KW-1133">Transmembrane helix</keyword>
<keyword evidence="4 7" id="KW-0812">Transmembrane</keyword>
<dbReference type="PROSITE" id="PS50928">
    <property type="entry name" value="ABC_TM1"/>
    <property type="match status" value="1"/>
</dbReference>
<dbReference type="RefSeq" id="WP_128218233.1">
    <property type="nucleotide sequence ID" value="NZ_RBZY01000039.1"/>
</dbReference>
<feature type="transmembrane region" description="Helical" evidence="7">
    <location>
        <begin position="271"/>
        <end position="291"/>
    </location>
</feature>
<accession>A0A443JAH3</accession>
<dbReference type="InterPro" id="IPR035906">
    <property type="entry name" value="MetI-like_sf"/>
</dbReference>
<evidence type="ECO:0000256" key="4">
    <source>
        <dbReference type="ARBA" id="ARBA00022692"/>
    </source>
</evidence>
<comment type="subcellular location">
    <subcellularLocation>
        <location evidence="1 7">Cell membrane</location>
        <topology evidence="1 7">Multi-pass membrane protein</topology>
    </subcellularLocation>
</comment>
<organism evidence="10 11">
    <name type="scientific">Microbacterium enclense</name>
    <dbReference type="NCBI Taxonomy" id="993073"/>
    <lineage>
        <taxon>Bacteria</taxon>
        <taxon>Bacillati</taxon>
        <taxon>Actinomycetota</taxon>
        <taxon>Actinomycetes</taxon>
        <taxon>Micrococcales</taxon>
        <taxon>Microbacteriaceae</taxon>
        <taxon>Microbacterium</taxon>
    </lineage>
</organism>
<feature type="transmembrane region" description="Helical" evidence="7">
    <location>
        <begin position="212"/>
        <end position="237"/>
    </location>
</feature>
<feature type="region of interest" description="Disordered" evidence="8">
    <location>
        <begin position="1"/>
        <end position="25"/>
    </location>
</feature>
<dbReference type="CDD" id="cd06261">
    <property type="entry name" value="TM_PBP2"/>
    <property type="match status" value="1"/>
</dbReference>
<dbReference type="InterPro" id="IPR000515">
    <property type="entry name" value="MetI-like"/>
</dbReference>
<evidence type="ECO:0000256" key="5">
    <source>
        <dbReference type="ARBA" id="ARBA00022989"/>
    </source>
</evidence>
<evidence type="ECO:0000256" key="7">
    <source>
        <dbReference type="RuleBase" id="RU363032"/>
    </source>
</evidence>
<evidence type="ECO:0000256" key="1">
    <source>
        <dbReference type="ARBA" id="ARBA00004651"/>
    </source>
</evidence>
<feature type="transmembrane region" description="Helical" evidence="7">
    <location>
        <begin position="171"/>
        <end position="191"/>
    </location>
</feature>
<keyword evidence="6 7" id="KW-0472">Membrane</keyword>
<evidence type="ECO:0000313" key="11">
    <source>
        <dbReference type="Proteomes" id="UP000285970"/>
    </source>
</evidence>
<dbReference type="SUPFAM" id="SSF161098">
    <property type="entry name" value="MetI-like"/>
    <property type="match status" value="1"/>
</dbReference>
<feature type="transmembrane region" description="Helical" evidence="7">
    <location>
        <begin position="137"/>
        <end position="159"/>
    </location>
</feature>
<comment type="similarity">
    <text evidence="7">Belongs to the binding-protein-dependent transport system permease family.</text>
</comment>
<feature type="transmembrane region" description="Helical" evidence="7">
    <location>
        <begin position="38"/>
        <end position="60"/>
    </location>
</feature>
<protein>
    <submittedName>
        <fullName evidence="10">Carbohydrate ABC transporter permease</fullName>
    </submittedName>
</protein>
<comment type="caution">
    <text evidence="10">The sequence shown here is derived from an EMBL/GenBank/DDBJ whole genome shotgun (WGS) entry which is preliminary data.</text>
</comment>
<dbReference type="Pfam" id="PF00528">
    <property type="entry name" value="BPD_transp_1"/>
    <property type="match status" value="1"/>
</dbReference>
<dbReference type="GO" id="GO:0005886">
    <property type="term" value="C:plasma membrane"/>
    <property type="evidence" value="ECO:0007669"/>
    <property type="project" value="UniProtKB-SubCell"/>
</dbReference>
<keyword evidence="2 7" id="KW-0813">Transport</keyword>
<dbReference type="GO" id="GO:0055085">
    <property type="term" value="P:transmembrane transport"/>
    <property type="evidence" value="ECO:0007669"/>
    <property type="project" value="InterPro"/>
</dbReference>
<evidence type="ECO:0000313" key="10">
    <source>
        <dbReference type="EMBL" id="RWR17516.1"/>
    </source>
</evidence>
<evidence type="ECO:0000256" key="2">
    <source>
        <dbReference type="ARBA" id="ARBA00022448"/>
    </source>
</evidence>
<feature type="transmembrane region" description="Helical" evidence="7">
    <location>
        <begin position="99"/>
        <end position="125"/>
    </location>
</feature>
<gene>
    <name evidence="10" type="ORF">D8Y23_11345</name>
</gene>
<feature type="domain" description="ABC transmembrane type-1" evidence="9">
    <location>
        <begin position="100"/>
        <end position="292"/>
    </location>
</feature>